<keyword evidence="9" id="KW-1185">Reference proteome</keyword>
<feature type="transmembrane region" description="Helical" evidence="5">
    <location>
        <begin position="276"/>
        <end position="296"/>
    </location>
</feature>
<reference evidence="8" key="1">
    <citation type="submission" date="2021-09" db="EMBL/GenBank/DDBJ databases">
        <authorList>
            <consortium name="AG Swart"/>
            <person name="Singh M."/>
            <person name="Singh A."/>
            <person name="Seah K."/>
            <person name="Emmerich C."/>
        </authorList>
    </citation>
    <scope>NUCLEOTIDE SEQUENCE</scope>
    <source>
        <strain evidence="8">ATCC30299</strain>
    </source>
</reference>
<evidence type="ECO:0000256" key="4">
    <source>
        <dbReference type="ARBA" id="ARBA00023136"/>
    </source>
</evidence>
<evidence type="ECO:0000256" key="2">
    <source>
        <dbReference type="ARBA" id="ARBA00022692"/>
    </source>
</evidence>
<feature type="domain" description="Sugar phosphate transporter" evidence="7">
    <location>
        <begin position="11"/>
        <end position="266"/>
    </location>
</feature>
<accession>A0AAU9KAE9</accession>
<dbReference type="Pfam" id="PF03151">
    <property type="entry name" value="TPT"/>
    <property type="match status" value="1"/>
</dbReference>
<dbReference type="EMBL" id="CAJZBQ010000060">
    <property type="protein sequence ID" value="CAG9334962.1"/>
    <property type="molecule type" value="Genomic_DNA"/>
</dbReference>
<dbReference type="Proteomes" id="UP001162131">
    <property type="component" value="Unassembled WGS sequence"/>
</dbReference>
<dbReference type="PANTHER" id="PTHR23051:SF0">
    <property type="entry name" value="SOLUTE CARRIER FAMILY 35 MEMBER F5"/>
    <property type="match status" value="1"/>
</dbReference>
<keyword evidence="4 5" id="KW-0472">Membrane</keyword>
<feature type="transmembrane region" description="Helical" evidence="5">
    <location>
        <begin position="103"/>
        <end position="122"/>
    </location>
</feature>
<dbReference type="PANTHER" id="PTHR23051">
    <property type="entry name" value="SOLUTE CARRIER FAMILY 35, MEMBER F5"/>
    <property type="match status" value="1"/>
</dbReference>
<comment type="caution">
    <text evidence="8">The sequence shown here is derived from an EMBL/GenBank/DDBJ whole genome shotgun (WGS) entry which is preliminary data.</text>
</comment>
<feature type="signal peptide" evidence="6">
    <location>
        <begin position="1"/>
        <end position="24"/>
    </location>
</feature>
<dbReference type="AlphaFoldDB" id="A0AAU9KAE9"/>
<keyword evidence="6" id="KW-0732">Signal</keyword>
<evidence type="ECO:0000259" key="7">
    <source>
        <dbReference type="Pfam" id="PF03151"/>
    </source>
</evidence>
<dbReference type="InterPro" id="IPR004853">
    <property type="entry name" value="Sugar_P_trans_dom"/>
</dbReference>
<feature type="transmembrane region" description="Helical" evidence="5">
    <location>
        <begin position="159"/>
        <end position="175"/>
    </location>
</feature>
<feature type="transmembrane region" description="Helical" evidence="5">
    <location>
        <begin position="69"/>
        <end position="91"/>
    </location>
</feature>
<evidence type="ECO:0000256" key="1">
    <source>
        <dbReference type="ARBA" id="ARBA00004141"/>
    </source>
</evidence>
<dbReference type="InterPro" id="IPR037185">
    <property type="entry name" value="EmrE-like"/>
</dbReference>
<gene>
    <name evidence="8" type="ORF">BSTOLATCC_MIC62543</name>
</gene>
<evidence type="ECO:0000256" key="3">
    <source>
        <dbReference type="ARBA" id="ARBA00022989"/>
    </source>
</evidence>
<evidence type="ECO:0000256" key="5">
    <source>
        <dbReference type="SAM" id="Phobius"/>
    </source>
</evidence>
<name>A0AAU9KAE9_9CILI</name>
<feature type="transmembrane region" description="Helical" evidence="5">
    <location>
        <begin position="187"/>
        <end position="208"/>
    </location>
</feature>
<organism evidence="8 9">
    <name type="scientific">Blepharisma stoltei</name>
    <dbReference type="NCBI Taxonomy" id="1481888"/>
    <lineage>
        <taxon>Eukaryota</taxon>
        <taxon>Sar</taxon>
        <taxon>Alveolata</taxon>
        <taxon>Ciliophora</taxon>
        <taxon>Postciliodesmatophora</taxon>
        <taxon>Heterotrichea</taxon>
        <taxon>Heterotrichida</taxon>
        <taxon>Blepharismidae</taxon>
        <taxon>Blepharisma</taxon>
    </lineage>
</organism>
<feature type="chain" id="PRO_5043885682" description="Sugar phosphate transporter domain-containing protein" evidence="6">
    <location>
        <begin position="25"/>
        <end position="340"/>
    </location>
</feature>
<evidence type="ECO:0000256" key="6">
    <source>
        <dbReference type="SAM" id="SignalP"/>
    </source>
</evidence>
<feature type="transmembrane region" description="Helical" evidence="5">
    <location>
        <begin position="220"/>
        <end position="240"/>
    </location>
</feature>
<keyword evidence="3 5" id="KW-1133">Transmembrane helix</keyword>
<proteinExistence type="predicted"/>
<evidence type="ECO:0000313" key="8">
    <source>
        <dbReference type="EMBL" id="CAG9334962.1"/>
    </source>
</evidence>
<protein>
    <recommendedName>
        <fullName evidence="7">Sugar phosphate transporter domain-containing protein</fullName>
    </recommendedName>
</protein>
<feature type="transmembrane region" description="Helical" evidence="5">
    <location>
        <begin position="38"/>
        <end position="57"/>
    </location>
</feature>
<sequence>MGNSRLGFALLMLVVILWVASSNAIQMIFKNISFNKPFFLTYFSTTMFSIYLITLLWKKNLLIESSQENFYLIAKTALKFCPLWFFANYFFNLSLGLTRVASNTVISSSSSMFTLIFSIIILKEKPVLLKFVSVIIVIMGVSCVALSDTEGIDSFVGDAFALLGAIVYATYSVFLKSQAVSLDMTVFFGCVGAINAIVLLPGLLFVNFSGIEEFEFPNSMIIGFLALNALFGTVLSDLLWALSVKHLNPALCTVGLSLTIPLSMTVDKIWHGYSYSYLYLIGALMIVCGFIIMSLFEYPKVAEKFNSFNIDSIFQAKRKGERKNLLSVSEMSKIVSYWMS</sequence>
<keyword evidence="2 5" id="KW-0812">Transmembrane</keyword>
<dbReference type="SUPFAM" id="SSF103481">
    <property type="entry name" value="Multidrug resistance efflux transporter EmrE"/>
    <property type="match status" value="2"/>
</dbReference>
<comment type="subcellular location">
    <subcellularLocation>
        <location evidence="1">Membrane</location>
        <topology evidence="1">Multi-pass membrane protein</topology>
    </subcellularLocation>
</comment>
<feature type="transmembrane region" description="Helical" evidence="5">
    <location>
        <begin position="127"/>
        <end position="147"/>
    </location>
</feature>
<evidence type="ECO:0000313" key="9">
    <source>
        <dbReference type="Proteomes" id="UP001162131"/>
    </source>
</evidence>
<dbReference type="GO" id="GO:0016020">
    <property type="term" value="C:membrane"/>
    <property type="evidence" value="ECO:0007669"/>
    <property type="project" value="UniProtKB-SubCell"/>
</dbReference>